<dbReference type="STRING" id="1344416.A0A139A829"/>
<keyword evidence="1" id="KW-0460">Magnesium</keyword>
<dbReference type="PANTHER" id="PTHR12320:SF1">
    <property type="entry name" value="PROTEIN PHOSPHATASE PTC7 HOMOLOG"/>
    <property type="match status" value="1"/>
</dbReference>
<keyword evidence="4" id="KW-1185">Reference proteome</keyword>
<dbReference type="SUPFAM" id="SSF81606">
    <property type="entry name" value="PP2C-like"/>
    <property type="match status" value="1"/>
</dbReference>
<name>A0A139A829_GONPJ</name>
<protein>
    <recommendedName>
        <fullName evidence="1">Protein phosphatase</fullName>
        <ecNumber evidence="1">3.1.3.16</ecNumber>
    </recommendedName>
</protein>
<evidence type="ECO:0000256" key="2">
    <source>
        <dbReference type="SAM" id="MobiDB-lite"/>
    </source>
</evidence>
<comment type="cofactor">
    <cofactor evidence="1">
        <name>Mg(2+)</name>
        <dbReference type="ChEBI" id="CHEBI:18420"/>
    </cofactor>
</comment>
<keyword evidence="1" id="KW-0464">Manganese</keyword>
<dbReference type="Gene3D" id="3.60.40.10">
    <property type="entry name" value="PPM-type phosphatase domain"/>
    <property type="match status" value="1"/>
</dbReference>
<dbReference type="InterPro" id="IPR036457">
    <property type="entry name" value="PPM-type-like_dom_sf"/>
</dbReference>
<keyword evidence="1" id="KW-0904">Protein phosphatase</keyword>
<evidence type="ECO:0000256" key="1">
    <source>
        <dbReference type="RuleBase" id="RU366020"/>
    </source>
</evidence>
<gene>
    <name evidence="3" type="ORF">M427DRAFT_46049</name>
</gene>
<feature type="compositionally biased region" description="Basic and acidic residues" evidence="2">
    <location>
        <begin position="211"/>
        <end position="221"/>
    </location>
</feature>
<dbReference type="EC" id="3.1.3.16" evidence="1"/>
<dbReference type="InterPro" id="IPR039123">
    <property type="entry name" value="PPTC7"/>
</dbReference>
<dbReference type="EMBL" id="KQ965783">
    <property type="protein sequence ID" value="KXS12971.1"/>
    <property type="molecule type" value="Genomic_DNA"/>
</dbReference>
<proteinExistence type="inferred from homology"/>
<comment type="catalytic activity">
    <reaction evidence="1">
        <text>O-phospho-L-seryl-[protein] + H2O = L-seryl-[protein] + phosphate</text>
        <dbReference type="Rhea" id="RHEA:20629"/>
        <dbReference type="Rhea" id="RHEA-COMP:9863"/>
        <dbReference type="Rhea" id="RHEA-COMP:11604"/>
        <dbReference type="ChEBI" id="CHEBI:15377"/>
        <dbReference type="ChEBI" id="CHEBI:29999"/>
        <dbReference type="ChEBI" id="CHEBI:43474"/>
        <dbReference type="ChEBI" id="CHEBI:83421"/>
        <dbReference type="EC" id="3.1.3.16"/>
    </reaction>
</comment>
<evidence type="ECO:0000313" key="3">
    <source>
        <dbReference type="EMBL" id="KXS12971.1"/>
    </source>
</evidence>
<dbReference type="OrthoDB" id="60843at2759"/>
<keyword evidence="1" id="KW-0479">Metal-binding</keyword>
<feature type="region of interest" description="Disordered" evidence="2">
    <location>
        <begin position="201"/>
        <end position="221"/>
    </location>
</feature>
<comment type="similarity">
    <text evidence="1">Belongs to the PP2C family.</text>
</comment>
<dbReference type="PANTHER" id="PTHR12320">
    <property type="entry name" value="PROTEIN PHOSPHATASE 2C"/>
    <property type="match status" value="1"/>
</dbReference>
<reference evidence="3 4" key="1">
    <citation type="journal article" date="2015" name="Genome Biol. Evol.">
        <title>Phylogenomic analyses indicate that early fungi evolved digesting cell walls of algal ancestors of land plants.</title>
        <authorList>
            <person name="Chang Y."/>
            <person name="Wang S."/>
            <person name="Sekimoto S."/>
            <person name="Aerts A.L."/>
            <person name="Choi C."/>
            <person name="Clum A."/>
            <person name="LaButti K.M."/>
            <person name="Lindquist E.A."/>
            <person name="Yee Ngan C."/>
            <person name="Ohm R.A."/>
            <person name="Salamov A.A."/>
            <person name="Grigoriev I.V."/>
            <person name="Spatafora J.W."/>
            <person name="Berbee M.L."/>
        </authorList>
    </citation>
    <scope>NUCLEOTIDE SEQUENCE [LARGE SCALE GENOMIC DNA]</scope>
    <source>
        <strain evidence="3 4">JEL478</strain>
    </source>
</reference>
<evidence type="ECO:0000313" key="4">
    <source>
        <dbReference type="Proteomes" id="UP000070544"/>
    </source>
</evidence>
<comment type="catalytic activity">
    <reaction evidence="1">
        <text>O-phospho-L-threonyl-[protein] + H2O = L-threonyl-[protein] + phosphate</text>
        <dbReference type="Rhea" id="RHEA:47004"/>
        <dbReference type="Rhea" id="RHEA-COMP:11060"/>
        <dbReference type="Rhea" id="RHEA-COMP:11605"/>
        <dbReference type="ChEBI" id="CHEBI:15377"/>
        <dbReference type="ChEBI" id="CHEBI:30013"/>
        <dbReference type="ChEBI" id="CHEBI:43474"/>
        <dbReference type="ChEBI" id="CHEBI:61977"/>
        <dbReference type="EC" id="3.1.3.16"/>
    </reaction>
</comment>
<comment type="cofactor">
    <cofactor evidence="1">
        <name>Mn(2+)</name>
        <dbReference type="ChEBI" id="CHEBI:29035"/>
    </cofactor>
</comment>
<dbReference type="GO" id="GO:0004722">
    <property type="term" value="F:protein serine/threonine phosphatase activity"/>
    <property type="evidence" value="ECO:0007669"/>
    <property type="project" value="UniProtKB-EC"/>
</dbReference>
<accession>A0A139A829</accession>
<sequence length="221" mass="24168">MPPKWKQVSKSVRETRESGNPLVVRGHATLNGANPSHLSIPFRTKDNVHCFKSPFQLGVLPENMRDDPQYSSDFPSDGVTERFRDGLRDGDLVLVATDGLWDNLYESEIMKCLHESLSSSLLDSQGENPSTTNLVSRLKQASQALCEKARAVALSETKVTPFAAEAEFAGENHFGGKLDDITVILAFVDLREVTLGESASVPQDVVGGEVPKAKEEEAVKE</sequence>
<dbReference type="GO" id="GO:0046872">
    <property type="term" value="F:metal ion binding"/>
    <property type="evidence" value="ECO:0007669"/>
    <property type="project" value="UniProtKB-UniRule"/>
</dbReference>
<organism evidence="3 4">
    <name type="scientific">Gonapodya prolifera (strain JEL478)</name>
    <name type="common">Monoblepharis prolifera</name>
    <dbReference type="NCBI Taxonomy" id="1344416"/>
    <lineage>
        <taxon>Eukaryota</taxon>
        <taxon>Fungi</taxon>
        <taxon>Fungi incertae sedis</taxon>
        <taxon>Chytridiomycota</taxon>
        <taxon>Chytridiomycota incertae sedis</taxon>
        <taxon>Monoblepharidomycetes</taxon>
        <taxon>Monoblepharidales</taxon>
        <taxon>Gonapodyaceae</taxon>
        <taxon>Gonapodya</taxon>
    </lineage>
</organism>
<dbReference type="AlphaFoldDB" id="A0A139A829"/>
<keyword evidence="1" id="KW-0378">Hydrolase</keyword>
<dbReference type="Proteomes" id="UP000070544">
    <property type="component" value="Unassembled WGS sequence"/>
</dbReference>